<evidence type="ECO:0000256" key="1">
    <source>
        <dbReference type="SAM" id="MobiDB-lite"/>
    </source>
</evidence>
<feature type="region of interest" description="Disordered" evidence="1">
    <location>
        <begin position="285"/>
        <end position="323"/>
    </location>
</feature>
<feature type="compositionally biased region" description="Polar residues" evidence="1">
    <location>
        <begin position="1"/>
        <end position="13"/>
    </location>
</feature>
<keyword evidence="3" id="KW-1185">Reference proteome</keyword>
<dbReference type="AlphaFoldDB" id="A0A9N8EGM7"/>
<dbReference type="Proteomes" id="UP001153069">
    <property type="component" value="Unassembled WGS sequence"/>
</dbReference>
<name>A0A9N8EGM7_9STRA</name>
<feature type="compositionally biased region" description="Low complexity" evidence="1">
    <location>
        <begin position="33"/>
        <end position="47"/>
    </location>
</feature>
<gene>
    <name evidence="2" type="ORF">SEMRO_972_G226540.1</name>
</gene>
<proteinExistence type="predicted"/>
<feature type="compositionally biased region" description="Polar residues" evidence="1">
    <location>
        <begin position="550"/>
        <end position="561"/>
    </location>
</feature>
<dbReference type="EMBL" id="CAICTM010000970">
    <property type="protein sequence ID" value="CAB9518911.1"/>
    <property type="molecule type" value="Genomic_DNA"/>
</dbReference>
<feature type="compositionally biased region" description="Polar residues" evidence="1">
    <location>
        <begin position="720"/>
        <end position="730"/>
    </location>
</feature>
<feature type="region of interest" description="Disordered" evidence="1">
    <location>
        <begin position="161"/>
        <end position="182"/>
    </location>
</feature>
<feature type="compositionally biased region" description="Basic and acidic residues" evidence="1">
    <location>
        <begin position="601"/>
        <end position="618"/>
    </location>
</feature>
<feature type="region of interest" description="Disordered" evidence="1">
    <location>
        <begin position="716"/>
        <end position="821"/>
    </location>
</feature>
<organism evidence="2 3">
    <name type="scientific">Seminavis robusta</name>
    <dbReference type="NCBI Taxonomy" id="568900"/>
    <lineage>
        <taxon>Eukaryota</taxon>
        <taxon>Sar</taxon>
        <taxon>Stramenopiles</taxon>
        <taxon>Ochrophyta</taxon>
        <taxon>Bacillariophyta</taxon>
        <taxon>Bacillariophyceae</taxon>
        <taxon>Bacillariophycidae</taxon>
        <taxon>Naviculales</taxon>
        <taxon>Naviculaceae</taxon>
        <taxon>Seminavis</taxon>
    </lineage>
</organism>
<protein>
    <submittedName>
        <fullName evidence="2">Uncharacterized protein</fullName>
    </submittedName>
</protein>
<evidence type="ECO:0000313" key="2">
    <source>
        <dbReference type="EMBL" id="CAB9518911.1"/>
    </source>
</evidence>
<feature type="region of interest" description="Disordered" evidence="1">
    <location>
        <begin position="514"/>
        <end position="583"/>
    </location>
</feature>
<evidence type="ECO:0000313" key="3">
    <source>
        <dbReference type="Proteomes" id="UP001153069"/>
    </source>
</evidence>
<feature type="region of interest" description="Disordered" evidence="1">
    <location>
        <begin position="1"/>
        <end position="53"/>
    </location>
</feature>
<feature type="region of interest" description="Disordered" evidence="1">
    <location>
        <begin position="878"/>
        <end position="905"/>
    </location>
</feature>
<feature type="compositionally biased region" description="Polar residues" evidence="1">
    <location>
        <begin position="759"/>
        <end position="819"/>
    </location>
</feature>
<sequence>MEYQEALSNSSVSGALPFVRTESSSSRRRRRGAAAARLAQEASAKASVGKHHGWHESMEAASIAAHRKWGRDMGWIGYKEKYEEDYGDGDTFASSSKIHVPLHVASKSPGTASRERRGRNMNKHEKNMNGKEICFPAVESKQPTTRLADADDFWTDATRSLATGTTTTDQSRRSGDGVSIVAPMPPQIHRITHTPAGRNSLDMKPSKPQIQSDGFSYYSGESSYNSILAPSSYNSILAPSSPSMRKNSQWVKSMERATANLAEHSWDPRYGFTTLDTSDVMSIRTPSVASQQPQQPRQQQLSAAPASNNNSNNNKNKNDSNNNHREAFAKRVAEELRRNDPPGKTAEETVLKREQLEPEDDEMLSQIGFEVDATSVLKRMDAQKMIASPSMGTAEYPDDILGRLHVMEAQGSPDDILKKIDLAIEAHDGLKVSALNFEEHEDYLMMIQPPAPVMPYVQVRKEKVRQEELDLFRRRSPPRTSGIGRLAGCGMLNPILPETVYSTDSGEYRSFEHGRSVMGSHSNDTADEATHASSRKGSRGNATAERQRQGLGNNNTRNNGVKTGVSPGHPQPDEASQSSAQSSVTAGWKSFLAKKVKAENEAASLGRREQQPSEEAPKQEAGAIKKTVSFASDVVDTPTRKQLPSGGPSPDKAKPVQAALEEYELELDAMESKLDSLEMEKLSQLELDAMEEKLDSFQLSESFLDDSLFDFPDESFDAATPTQSSITRDSAPQRVMRSRARLSARNYRERMHSRDRVNESNTTISSIGLNSHQTRSLKSYQNTIESRQTNENTTASRQTYGNTTASTSRQSEWTETDSQVGAEAPSFMQRIYECRSGNTCRSQHRQPRSYNERVNWHEKSNQASRIVEDLLNTLRSERASCSRSPARSHGAESPPDSDVETKEADDAFDLARARVDAALETLYYDSNNA</sequence>
<feature type="compositionally biased region" description="Low complexity" evidence="1">
    <location>
        <begin position="286"/>
        <end position="315"/>
    </location>
</feature>
<accession>A0A9N8EGM7</accession>
<reference evidence="2" key="1">
    <citation type="submission" date="2020-06" db="EMBL/GenBank/DDBJ databases">
        <authorList>
            <consortium name="Plant Systems Biology data submission"/>
        </authorList>
    </citation>
    <scope>NUCLEOTIDE SEQUENCE</scope>
    <source>
        <strain evidence="2">D6</strain>
    </source>
</reference>
<comment type="caution">
    <text evidence="2">The sequence shown here is derived from an EMBL/GenBank/DDBJ whole genome shotgun (WGS) entry which is preliminary data.</text>
</comment>
<feature type="region of interest" description="Disordered" evidence="1">
    <location>
        <begin position="601"/>
        <end position="654"/>
    </location>
</feature>
<feature type="compositionally biased region" description="Basic and acidic residues" evidence="1">
    <location>
        <begin position="746"/>
        <end position="758"/>
    </location>
</feature>